<proteinExistence type="predicted"/>
<keyword evidence="2" id="KW-1185">Reference proteome</keyword>
<dbReference type="Ensembl" id="ENSACOT00000020813.1">
    <property type="protein sequence ID" value="ENSACOP00000020087.1"/>
    <property type="gene ID" value="ENSACOG00000013845.1"/>
</dbReference>
<reference evidence="1" key="1">
    <citation type="submission" date="2025-08" db="UniProtKB">
        <authorList>
            <consortium name="Ensembl"/>
        </authorList>
    </citation>
    <scope>IDENTIFICATION</scope>
</reference>
<evidence type="ECO:0000313" key="1">
    <source>
        <dbReference type="Ensembl" id="ENSACOP00000020087.1"/>
    </source>
</evidence>
<dbReference type="GO" id="GO:0030318">
    <property type="term" value="P:melanocyte differentiation"/>
    <property type="evidence" value="ECO:0007669"/>
    <property type="project" value="TreeGrafter"/>
</dbReference>
<dbReference type="AlphaFoldDB" id="A0A8B9GDF6"/>
<protein>
    <submittedName>
        <fullName evidence="1">Melanoregulin</fullName>
    </submittedName>
</protein>
<evidence type="ECO:0000313" key="2">
    <source>
        <dbReference type="Proteomes" id="UP000694522"/>
    </source>
</evidence>
<accession>A0A8B9GDF6</accession>
<dbReference type="InterPro" id="IPR031638">
    <property type="entry name" value="Melanoregulin"/>
</dbReference>
<name>A0A8B9GDF6_9PSIT</name>
<organism evidence="1 2">
    <name type="scientific">Amazona collaria</name>
    <name type="common">yellow-billed parrot</name>
    <dbReference type="NCBI Taxonomy" id="241587"/>
    <lineage>
        <taxon>Eukaryota</taxon>
        <taxon>Metazoa</taxon>
        <taxon>Chordata</taxon>
        <taxon>Craniata</taxon>
        <taxon>Vertebrata</taxon>
        <taxon>Euteleostomi</taxon>
        <taxon>Archelosauria</taxon>
        <taxon>Archosauria</taxon>
        <taxon>Dinosauria</taxon>
        <taxon>Saurischia</taxon>
        <taxon>Theropoda</taxon>
        <taxon>Coelurosauria</taxon>
        <taxon>Aves</taxon>
        <taxon>Neognathae</taxon>
        <taxon>Neoaves</taxon>
        <taxon>Telluraves</taxon>
        <taxon>Australaves</taxon>
        <taxon>Psittaciformes</taxon>
        <taxon>Psittacidae</taxon>
        <taxon>Amazona</taxon>
    </lineage>
</organism>
<dbReference type="PANTHER" id="PTHR34340">
    <property type="entry name" value="MELANOREGULIN"/>
    <property type="match status" value="1"/>
</dbReference>
<sequence length="231" mass="26784">MPTELQGYGNKVLQRMNVWLWFLKLYRLNKAFSQARVLILAGVSRFGVKGFGPKTFVSLRTNPSVPTSTVLLWICFQKLEFLGKQQKPPRMQMTLSYPFALQEWQKLNYDIYTLRQARKEVRSRWKHVLEDLGFQKEADSLLSVTKLSIISDSQNMGKARDILLKLSEETNIFPTSWELSERYLFVVDRLIALDAADEFFKMASMVYPKRPSGERVDESQKALQCTSVVMP</sequence>
<dbReference type="Proteomes" id="UP000694522">
    <property type="component" value="Unplaced"/>
</dbReference>
<dbReference type="PANTHER" id="PTHR34340:SF3">
    <property type="entry name" value="MELANOREGULIN"/>
    <property type="match status" value="1"/>
</dbReference>
<dbReference type="GO" id="GO:0042470">
    <property type="term" value="C:melanosome"/>
    <property type="evidence" value="ECO:0007669"/>
    <property type="project" value="InterPro"/>
</dbReference>
<dbReference type="Pfam" id="PF15812">
    <property type="entry name" value="MREG"/>
    <property type="match status" value="1"/>
</dbReference>
<dbReference type="GO" id="GO:0032402">
    <property type="term" value="P:melanosome transport"/>
    <property type="evidence" value="ECO:0007669"/>
    <property type="project" value="InterPro"/>
</dbReference>
<reference evidence="1" key="2">
    <citation type="submission" date="2025-09" db="UniProtKB">
        <authorList>
            <consortium name="Ensembl"/>
        </authorList>
    </citation>
    <scope>IDENTIFICATION</scope>
</reference>